<evidence type="ECO:0000313" key="1">
    <source>
        <dbReference type="EMBL" id="KAK2091455.1"/>
    </source>
</evidence>
<name>A0ABQ9U3V4_SAGOE</name>
<dbReference type="EMBL" id="JASSZA010000016">
    <property type="protein sequence ID" value="KAK2091455.1"/>
    <property type="molecule type" value="Genomic_DNA"/>
</dbReference>
<gene>
    <name evidence="1" type="ORF">P7K49_030739</name>
</gene>
<protein>
    <submittedName>
        <fullName evidence="1">Uncharacterized protein</fullName>
    </submittedName>
</protein>
<keyword evidence="2" id="KW-1185">Reference proteome</keyword>
<proteinExistence type="predicted"/>
<reference evidence="1 2" key="1">
    <citation type="submission" date="2023-05" db="EMBL/GenBank/DDBJ databases">
        <title>B98-5 Cell Line De Novo Hybrid Assembly: An Optical Mapping Approach.</title>
        <authorList>
            <person name="Kananen K."/>
            <person name="Auerbach J.A."/>
            <person name="Kautto E."/>
            <person name="Blachly J.S."/>
        </authorList>
    </citation>
    <scope>NUCLEOTIDE SEQUENCE [LARGE SCALE GENOMIC DNA]</scope>
    <source>
        <strain evidence="1">B95-8</strain>
        <tissue evidence="1">Cell line</tissue>
    </source>
</reference>
<sequence length="173" mass="18839">MLQGHPHLLSPVGNGPLTPVQPGLMNPSLTSPTLILLGHLLTPAVALVSSSIQLCIPEFASYVCVELVVRTLEQTIIHSAEARQEPYPESQLSCVTIVIGSVYWEIQPNEASRQEKESKSREMCTGLSMSVFPGSVLEPVEMNKSLTFDAMLSGHMGWADAPKRQKRDSLEGD</sequence>
<accession>A0ABQ9U3V4</accession>
<comment type="caution">
    <text evidence="1">The sequence shown here is derived from an EMBL/GenBank/DDBJ whole genome shotgun (WGS) entry which is preliminary data.</text>
</comment>
<dbReference type="Proteomes" id="UP001266305">
    <property type="component" value="Unassembled WGS sequence"/>
</dbReference>
<evidence type="ECO:0000313" key="2">
    <source>
        <dbReference type="Proteomes" id="UP001266305"/>
    </source>
</evidence>
<organism evidence="1 2">
    <name type="scientific">Saguinus oedipus</name>
    <name type="common">Cotton-top tamarin</name>
    <name type="synonym">Oedipomidas oedipus</name>
    <dbReference type="NCBI Taxonomy" id="9490"/>
    <lineage>
        <taxon>Eukaryota</taxon>
        <taxon>Metazoa</taxon>
        <taxon>Chordata</taxon>
        <taxon>Craniata</taxon>
        <taxon>Vertebrata</taxon>
        <taxon>Euteleostomi</taxon>
        <taxon>Mammalia</taxon>
        <taxon>Eutheria</taxon>
        <taxon>Euarchontoglires</taxon>
        <taxon>Primates</taxon>
        <taxon>Haplorrhini</taxon>
        <taxon>Platyrrhini</taxon>
        <taxon>Cebidae</taxon>
        <taxon>Callitrichinae</taxon>
        <taxon>Saguinus</taxon>
    </lineage>
</organism>